<dbReference type="PRINTS" id="PR00455">
    <property type="entry name" value="HTHTETR"/>
</dbReference>
<dbReference type="PANTHER" id="PTHR30055:SF234">
    <property type="entry name" value="HTH-TYPE TRANSCRIPTIONAL REGULATOR BETI"/>
    <property type="match status" value="1"/>
</dbReference>
<evidence type="ECO:0000313" key="7">
    <source>
        <dbReference type="Proteomes" id="UP000002588"/>
    </source>
</evidence>
<evidence type="ECO:0000259" key="5">
    <source>
        <dbReference type="PROSITE" id="PS50977"/>
    </source>
</evidence>
<dbReference type="Pfam" id="PF00440">
    <property type="entry name" value="TetR_N"/>
    <property type="match status" value="1"/>
</dbReference>
<dbReference type="GO" id="GO:0000976">
    <property type="term" value="F:transcription cis-regulatory region binding"/>
    <property type="evidence" value="ECO:0007669"/>
    <property type="project" value="TreeGrafter"/>
</dbReference>
<dbReference type="GO" id="GO:0003700">
    <property type="term" value="F:DNA-binding transcription factor activity"/>
    <property type="evidence" value="ECO:0007669"/>
    <property type="project" value="TreeGrafter"/>
</dbReference>
<keyword evidence="1" id="KW-0805">Transcription regulation</keyword>
<name>A1K8E9_AZOSB</name>
<organism evidence="6 7">
    <name type="scientific">Azoarcus sp. (strain BH72)</name>
    <dbReference type="NCBI Taxonomy" id="418699"/>
    <lineage>
        <taxon>Bacteria</taxon>
        <taxon>Pseudomonadati</taxon>
        <taxon>Pseudomonadota</taxon>
        <taxon>Betaproteobacteria</taxon>
        <taxon>Rhodocyclales</taxon>
        <taxon>Zoogloeaceae</taxon>
        <taxon>Azoarcus</taxon>
    </lineage>
</organism>
<dbReference type="InterPro" id="IPR001647">
    <property type="entry name" value="HTH_TetR"/>
</dbReference>
<dbReference type="SUPFAM" id="SSF46689">
    <property type="entry name" value="Homeodomain-like"/>
    <property type="match status" value="1"/>
</dbReference>
<feature type="DNA-binding region" description="H-T-H motif" evidence="4">
    <location>
        <begin position="37"/>
        <end position="56"/>
    </location>
</feature>
<evidence type="ECO:0000256" key="1">
    <source>
        <dbReference type="ARBA" id="ARBA00023015"/>
    </source>
</evidence>
<dbReference type="PROSITE" id="PS50977">
    <property type="entry name" value="HTH_TETR_2"/>
    <property type="match status" value="1"/>
</dbReference>
<dbReference type="SUPFAM" id="SSF48498">
    <property type="entry name" value="Tetracyclin repressor-like, C-terminal domain"/>
    <property type="match status" value="1"/>
</dbReference>
<dbReference type="KEGG" id="azo:azo2487"/>
<keyword evidence="2 4" id="KW-0238">DNA-binding</keyword>
<keyword evidence="3" id="KW-0804">Transcription</keyword>
<dbReference type="Proteomes" id="UP000002588">
    <property type="component" value="Chromosome"/>
</dbReference>
<dbReference type="AlphaFoldDB" id="A1K8E9"/>
<dbReference type="eggNOG" id="COG1309">
    <property type="taxonomic scope" value="Bacteria"/>
</dbReference>
<evidence type="ECO:0000256" key="3">
    <source>
        <dbReference type="ARBA" id="ARBA00023163"/>
    </source>
</evidence>
<dbReference type="InterPro" id="IPR009057">
    <property type="entry name" value="Homeodomain-like_sf"/>
</dbReference>
<dbReference type="InterPro" id="IPR050109">
    <property type="entry name" value="HTH-type_TetR-like_transc_reg"/>
</dbReference>
<dbReference type="PANTHER" id="PTHR30055">
    <property type="entry name" value="HTH-TYPE TRANSCRIPTIONAL REGULATOR RUTR"/>
    <property type="match status" value="1"/>
</dbReference>
<sequence>MSELPPDRRSRKRQQTADHLVGIAFELFARHGYGNVTMEQIAAAADVAKGTLYNHFPVKEALVRHRFHMDFGAVLPELLARLQTLPDCASRLREFVRLNASYFEQHREYVGPYLRYRLGQPINLPAAEGRSGLDRVYAQLLEAGQARGEIRRDLPLAHLTGYLVFLHLACMVAWVQKPGSSLAQEFDTMLDLFLTGALAEVSR</sequence>
<evidence type="ECO:0000256" key="2">
    <source>
        <dbReference type="ARBA" id="ARBA00023125"/>
    </source>
</evidence>
<dbReference type="Gene3D" id="1.10.357.10">
    <property type="entry name" value="Tetracycline Repressor, domain 2"/>
    <property type="match status" value="1"/>
</dbReference>
<keyword evidence="7" id="KW-1185">Reference proteome</keyword>
<dbReference type="EMBL" id="AM406670">
    <property type="protein sequence ID" value="CAL95104.1"/>
    <property type="molecule type" value="Genomic_DNA"/>
</dbReference>
<reference evidence="6 7" key="1">
    <citation type="journal article" date="2006" name="Nat. Biotechnol.">
        <title>Complete genome of the mutualistic, N2-fixing grass endophyte Azoarcus sp. strain BH72.</title>
        <authorList>
            <person name="Krause A."/>
            <person name="Ramakumar A."/>
            <person name="Bartels D."/>
            <person name="Battistoni F."/>
            <person name="Bekel T."/>
            <person name="Boch J."/>
            <person name="Boehm M."/>
            <person name="Friedrich F."/>
            <person name="Hurek T."/>
            <person name="Krause L."/>
            <person name="Linke B."/>
            <person name="McHardy A.C."/>
            <person name="Sarkar A."/>
            <person name="Schneiker S."/>
            <person name="Syed A.A."/>
            <person name="Thauer R."/>
            <person name="Vorhoelter F.-J."/>
            <person name="Weidner S."/>
            <person name="Puehler A."/>
            <person name="Reinhold-Hurek B."/>
            <person name="Kaiser O."/>
            <person name="Goesmann A."/>
        </authorList>
    </citation>
    <scope>NUCLEOTIDE SEQUENCE [LARGE SCALE GENOMIC DNA]</scope>
    <source>
        <strain evidence="6 7">BH72</strain>
    </source>
</reference>
<proteinExistence type="predicted"/>
<dbReference type="RefSeq" id="WP_011766217.1">
    <property type="nucleotide sequence ID" value="NC_008702.1"/>
</dbReference>
<evidence type="ECO:0000313" key="6">
    <source>
        <dbReference type="EMBL" id="CAL95104.1"/>
    </source>
</evidence>
<accession>A1K8E9</accession>
<dbReference type="HOGENOM" id="CLU_069356_12_2_4"/>
<protein>
    <submittedName>
        <fullName evidence="6">TetR family transcriptional regulator</fullName>
    </submittedName>
</protein>
<feature type="domain" description="HTH tetR-type" evidence="5">
    <location>
        <begin position="14"/>
        <end position="74"/>
    </location>
</feature>
<dbReference type="InterPro" id="IPR036271">
    <property type="entry name" value="Tet_transcr_reg_TetR-rel_C_sf"/>
</dbReference>
<evidence type="ECO:0000256" key="4">
    <source>
        <dbReference type="PROSITE-ProRule" id="PRU00335"/>
    </source>
</evidence>
<gene>
    <name evidence="6" type="ordered locus">azo2487</name>
</gene>
<dbReference type="STRING" id="62928.azo2487"/>